<dbReference type="AlphaFoldDB" id="A0A7W8EG45"/>
<keyword evidence="3 5" id="KW-1133">Transmembrane helix</keyword>
<dbReference type="Proteomes" id="UP000568380">
    <property type="component" value="Unassembled WGS sequence"/>
</dbReference>
<protein>
    <submittedName>
        <fullName evidence="7">Putative RDD family membrane protein YckC</fullName>
    </submittedName>
</protein>
<feature type="transmembrane region" description="Helical" evidence="5">
    <location>
        <begin position="43"/>
        <end position="62"/>
    </location>
</feature>
<dbReference type="InterPro" id="IPR010432">
    <property type="entry name" value="RDD"/>
</dbReference>
<keyword evidence="4 5" id="KW-0472">Membrane</keyword>
<keyword evidence="2 5" id="KW-0812">Transmembrane</keyword>
<comment type="subcellular location">
    <subcellularLocation>
        <location evidence="1">Membrane</location>
        <topology evidence="1">Multi-pass membrane protein</topology>
    </subcellularLocation>
</comment>
<organism evidence="7 8">
    <name type="scientific">Nonomuraea endophytica</name>
    <dbReference type="NCBI Taxonomy" id="714136"/>
    <lineage>
        <taxon>Bacteria</taxon>
        <taxon>Bacillati</taxon>
        <taxon>Actinomycetota</taxon>
        <taxon>Actinomycetes</taxon>
        <taxon>Streptosporangiales</taxon>
        <taxon>Streptosporangiaceae</taxon>
        <taxon>Nonomuraea</taxon>
    </lineage>
</organism>
<evidence type="ECO:0000256" key="3">
    <source>
        <dbReference type="ARBA" id="ARBA00022989"/>
    </source>
</evidence>
<evidence type="ECO:0000313" key="8">
    <source>
        <dbReference type="Proteomes" id="UP000568380"/>
    </source>
</evidence>
<dbReference type="EMBL" id="JACHIN010000003">
    <property type="protein sequence ID" value="MBB5077157.1"/>
    <property type="molecule type" value="Genomic_DNA"/>
</dbReference>
<evidence type="ECO:0000256" key="2">
    <source>
        <dbReference type="ARBA" id="ARBA00022692"/>
    </source>
</evidence>
<evidence type="ECO:0000256" key="5">
    <source>
        <dbReference type="SAM" id="Phobius"/>
    </source>
</evidence>
<accession>A0A7W8EG45</accession>
<evidence type="ECO:0000259" key="6">
    <source>
        <dbReference type="Pfam" id="PF06271"/>
    </source>
</evidence>
<comment type="caution">
    <text evidence="7">The sequence shown here is derived from an EMBL/GenBank/DDBJ whole genome shotgun (WGS) entry which is preliminary data.</text>
</comment>
<dbReference type="RefSeq" id="WP_184960783.1">
    <property type="nucleotide sequence ID" value="NZ_JACHIN010000003.1"/>
</dbReference>
<name>A0A7W8EG45_9ACTN</name>
<feature type="transmembrane region" description="Helical" evidence="5">
    <location>
        <begin position="17"/>
        <end position="36"/>
    </location>
</feature>
<dbReference type="GO" id="GO:0016020">
    <property type="term" value="C:membrane"/>
    <property type="evidence" value="ECO:0007669"/>
    <property type="project" value="UniProtKB-SubCell"/>
</dbReference>
<reference evidence="7 8" key="1">
    <citation type="submission" date="2020-08" db="EMBL/GenBank/DDBJ databases">
        <title>Genomic Encyclopedia of Type Strains, Phase IV (KMG-IV): sequencing the most valuable type-strain genomes for metagenomic binning, comparative biology and taxonomic classification.</title>
        <authorList>
            <person name="Goeker M."/>
        </authorList>
    </citation>
    <scope>NUCLEOTIDE SEQUENCE [LARGE SCALE GENOMIC DNA]</scope>
    <source>
        <strain evidence="7 8">DSM 45385</strain>
    </source>
</reference>
<evidence type="ECO:0000313" key="7">
    <source>
        <dbReference type="EMBL" id="MBB5077157.1"/>
    </source>
</evidence>
<evidence type="ECO:0000256" key="1">
    <source>
        <dbReference type="ARBA" id="ARBA00004141"/>
    </source>
</evidence>
<evidence type="ECO:0000256" key="4">
    <source>
        <dbReference type="ARBA" id="ARBA00023136"/>
    </source>
</evidence>
<proteinExistence type="predicted"/>
<keyword evidence="8" id="KW-1185">Reference proteome</keyword>
<feature type="domain" description="RDD" evidence="6">
    <location>
        <begin position="4"/>
        <end position="161"/>
    </location>
</feature>
<sequence>MVKAPLKPRFVALGLDYLVILGWLAVLAVAALAGLSRLFGASLIADDLLVTGLTVVPVWLYLSVGEASAGQATLGKRRAGLVVTTVDGRRPGPGRVLARNAVKLLPWQLAHMAAIRMFHAPGEMSVAVVAALTVCYGLVLLTLVLLFARRDRASAHDLAAGTRVVSRS</sequence>
<gene>
    <name evidence="7" type="ORF">HNR40_002630</name>
</gene>
<dbReference type="Pfam" id="PF06271">
    <property type="entry name" value="RDD"/>
    <property type="match status" value="1"/>
</dbReference>
<feature type="transmembrane region" description="Helical" evidence="5">
    <location>
        <begin position="126"/>
        <end position="148"/>
    </location>
</feature>